<dbReference type="SMART" id="SM00345">
    <property type="entry name" value="HTH_GNTR"/>
    <property type="match status" value="1"/>
</dbReference>
<proteinExistence type="predicted"/>
<dbReference type="InterPro" id="IPR036390">
    <property type="entry name" value="WH_DNA-bd_sf"/>
</dbReference>
<name>A0A829PLH2_9MYCO</name>
<sequence>MHPRLSSQSLAEQVANILAAQIGDGRWSTGAKLPGEVALCEEFGVSRATVREAIRDLKTKGLVSTRQGAGVFVTSDRPLGQWDRVLAAAEIDAVVEIRRLLEVQAAGLAAERRNRSDVAAIRRALVARAKAESAGDDIEYVDADLEFHRAVVAAVHNPLLDELFDSFSVRMREAMLALLAGSAERPHDQEHHQWLFDAIVDGSTRRAVELATDQLQHVRMLDAGVFSSCSQLLHGQ</sequence>
<dbReference type="PROSITE" id="PS50949">
    <property type="entry name" value="HTH_GNTR"/>
    <property type="match status" value="1"/>
</dbReference>
<dbReference type="InterPro" id="IPR036388">
    <property type="entry name" value="WH-like_DNA-bd_sf"/>
</dbReference>
<keyword evidence="3" id="KW-0804">Transcription</keyword>
<dbReference type="CDD" id="cd07377">
    <property type="entry name" value="WHTH_GntR"/>
    <property type="match status" value="1"/>
</dbReference>
<keyword evidence="1" id="KW-0805">Transcription regulation</keyword>
<dbReference type="SUPFAM" id="SSF48008">
    <property type="entry name" value="GntR ligand-binding domain-like"/>
    <property type="match status" value="1"/>
</dbReference>
<evidence type="ECO:0000259" key="4">
    <source>
        <dbReference type="PROSITE" id="PS50949"/>
    </source>
</evidence>
<dbReference type="Pfam" id="PF07729">
    <property type="entry name" value="FCD"/>
    <property type="match status" value="1"/>
</dbReference>
<comment type="caution">
    <text evidence="5">The sequence shown here is derived from an EMBL/GenBank/DDBJ whole genome shotgun (WGS) entry which is preliminary data.</text>
</comment>
<dbReference type="Pfam" id="PF00392">
    <property type="entry name" value="GntR"/>
    <property type="match status" value="1"/>
</dbReference>
<evidence type="ECO:0000256" key="1">
    <source>
        <dbReference type="ARBA" id="ARBA00023015"/>
    </source>
</evidence>
<dbReference type="AlphaFoldDB" id="A0A829PLH2"/>
<evidence type="ECO:0000256" key="3">
    <source>
        <dbReference type="ARBA" id="ARBA00023163"/>
    </source>
</evidence>
<dbReference type="GO" id="GO:0003677">
    <property type="term" value="F:DNA binding"/>
    <property type="evidence" value="ECO:0007669"/>
    <property type="project" value="UniProtKB-KW"/>
</dbReference>
<dbReference type="InterPro" id="IPR008920">
    <property type="entry name" value="TF_FadR/GntR_C"/>
</dbReference>
<dbReference type="SMART" id="SM00895">
    <property type="entry name" value="FCD"/>
    <property type="match status" value="1"/>
</dbReference>
<dbReference type="InterPro" id="IPR000524">
    <property type="entry name" value="Tscrpt_reg_HTH_GntR"/>
</dbReference>
<evidence type="ECO:0000256" key="2">
    <source>
        <dbReference type="ARBA" id="ARBA00023125"/>
    </source>
</evidence>
<dbReference type="Gene3D" id="1.20.120.530">
    <property type="entry name" value="GntR ligand-binding domain-like"/>
    <property type="match status" value="1"/>
</dbReference>
<dbReference type="PRINTS" id="PR00035">
    <property type="entry name" value="HTHGNTR"/>
</dbReference>
<dbReference type="SUPFAM" id="SSF46785">
    <property type="entry name" value="Winged helix' DNA-binding domain"/>
    <property type="match status" value="1"/>
</dbReference>
<dbReference type="PANTHER" id="PTHR43537">
    <property type="entry name" value="TRANSCRIPTIONAL REGULATOR, GNTR FAMILY"/>
    <property type="match status" value="1"/>
</dbReference>
<evidence type="ECO:0000313" key="6">
    <source>
        <dbReference type="Proteomes" id="UP000019854"/>
    </source>
</evidence>
<accession>A0A829PLH2</accession>
<reference evidence="5 6" key="1">
    <citation type="submission" date="2014-01" db="EMBL/GenBank/DDBJ databases">
        <authorList>
            <person name="Zelazny A."/>
            <person name="Olivier K."/>
            <person name="Sampaio E.P."/>
            <person name="Holland S.M."/>
            <person name="Tallon L.J."/>
            <person name="Sadzewicz L.K."/>
            <person name="Sengamalay N."/>
            <person name="Fraser C.M."/>
            <person name="Hine E."/>
            <person name="Shefchek K.A."/>
            <person name="Das S.P."/>
            <person name="Shallom S.J."/>
            <person name="Agrawal S."/>
            <person name="Tettelin H."/>
        </authorList>
    </citation>
    <scope>NUCLEOTIDE SEQUENCE [LARGE SCALE GENOMIC DNA]</scope>
    <source>
        <strain evidence="5 6">MAB_030201_1075</strain>
    </source>
</reference>
<keyword evidence="2" id="KW-0238">DNA-binding</keyword>
<dbReference type="Proteomes" id="UP000019854">
    <property type="component" value="Unassembled WGS sequence"/>
</dbReference>
<dbReference type="GO" id="GO:0003700">
    <property type="term" value="F:DNA-binding transcription factor activity"/>
    <property type="evidence" value="ECO:0007669"/>
    <property type="project" value="InterPro"/>
</dbReference>
<dbReference type="EMBL" id="JAOX01000001">
    <property type="protein sequence ID" value="ETZ86872.1"/>
    <property type="molecule type" value="Genomic_DNA"/>
</dbReference>
<dbReference type="PANTHER" id="PTHR43537:SF47">
    <property type="entry name" value="REGULATORY PROTEIN GNTR HTH"/>
    <property type="match status" value="1"/>
</dbReference>
<gene>
    <name evidence="5" type="ORF">L829_0410</name>
</gene>
<protein>
    <submittedName>
        <fullName evidence="5">Bacterial regulatory s, gntR family protein</fullName>
    </submittedName>
</protein>
<feature type="domain" description="HTH gntR-type" evidence="4">
    <location>
        <begin position="8"/>
        <end position="76"/>
    </location>
</feature>
<evidence type="ECO:0000313" key="5">
    <source>
        <dbReference type="EMBL" id="ETZ86872.1"/>
    </source>
</evidence>
<dbReference type="Gene3D" id="1.10.10.10">
    <property type="entry name" value="Winged helix-like DNA-binding domain superfamily/Winged helix DNA-binding domain"/>
    <property type="match status" value="1"/>
</dbReference>
<organism evidence="5 6">
    <name type="scientific">Mycobacteroides abscessus MAB_030201_1075</name>
    <dbReference type="NCBI Taxonomy" id="1335410"/>
    <lineage>
        <taxon>Bacteria</taxon>
        <taxon>Bacillati</taxon>
        <taxon>Actinomycetota</taxon>
        <taxon>Actinomycetes</taxon>
        <taxon>Mycobacteriales</taxon>
        <taxon>Mycobacteriaceae</taxon>
        <taxon>Mycobacteroides</taxon>
        <taxon>Mycobacteroides abscessus</taxon>
    </lineage>
</organism>
<dbReference type="InterPro" id="IPR011711">
    <property type="entry name" value="GntR_C"/>
</dbReference>